<gene>
    <name evidence="3" type="ORF">H2204_013469</name>
</gene>
<dbReference type="PANTHER" id="PTHR43559:SF1">
    <property type="entry name" value="HYDROLASE"/>
    <property type="match status" value="1"/>
</dbReference>
<comment type="caution">
    <text evidence="3">The sequence shown here is derived from an EMBL/GenBank/DDBJ whole genome shotgun (WGS) entry which is preliminary data.</text>
</comment>
<dbReference type="PANTHER" id="PTHR43559">
    <property type="entry name" value="HYDROLASE YCAC-RELATED"/>
    <property type="match status" value="1"/>
</dbReference>
<feature type="domain" description="Isochorismatase-like" evidence="2">
    <location>
        <begin position="35"/>
        <end position="188"/>
    </location>
</feature>
<name>A0AA38XQG6_9EURO</name>
<evidence type="ECO:0000313" key="3">
    <source>
        <dbReference type="EMBL" id="KAJ9617802.1"/>
    </source>
</evidence>
<accession>A0AA38XQG6</accession>
<reference evidence="3" key="1">
    <citation type="submission" date="2022-10" db="EMBL/GenBank/DDBJ databases">
        <title>Culturing micro-colonial fungi from biological soil crusts in the Mojave desert and describing Neophaeococcomyces mojavensis, and introducing the new genera and species Taxawa tesnikishii.</title>
        <authorList>
            <person name="Kurbessoian T."/>
            <person name="Stajich J.E."/>
        </authorList>
    </citation>
    <scope>NUCLEOTIDE SEQUENCE</scope>
    <source>
        <strain evidence="3">TK_35</strain>
    </source>
</reference>
<evidence type="ECO:0000256" key="1">
    <source>
        <dbReference type="ARBA" id="ARBA00006336"/>
    </source>
</evidence>
<dbReference type="InterPro" id="IPR036380">
    <property type="entry name" value="Isochorismatase-like_sf"/>
</dbReference>
<dbReference type="InterPro" id="IPR000868">
    <property type="entry name" value="Isochorismatase-like_dom"/>
</dbReference>
<sequence>MPPAPPQANPDQDTLMASEPIRDPVSDHLLTPQNSAFIIIDYQPVQVNSIASMDRQLLVNNIVGTAKAAVAYGLPIVHSTVNVQTGLNKPPIPQLRKVLGDHPTYDRTTINSWEDVEFRKAVAATGRRKLIMTALWTEACLTFPALDALKEGYEVYVVVDAVGGTSLAAHDAALRRIEQAGGQLISVTQLFCELQRDWVRAETVPAFMNLFIETGGTAGIQFSYDHTE</sequence>
<evidence type="ECO:0000259" key="2">
    <source>
        <dbReference type="Pfam" id="PF00857"/>
    </source>
</evidence>
<dbReference type="InterPro" id="IPR053152">
    <property type="entry name" value="Hydrolase_YcaC-like"/>
</dbReference>
<dbReference type="AlphaFoldDB" id="A0AA38XQG6"/>
<dbReference type="Pfam" id="PF00857">
    <property type="entry name" value="Isochorismatase"/>
    <property type="match status" value="1"/>
</dbReference>
<dbReference type="CDD" id="cd01012">
    <property type="entry name" value="YcaC_related"/>
    <property type="match status" value="1"/>
</dbReference>
<dbReference type="SUPFAM" id="SSF52499">
    <property type="entry name" value="Isochorismatase-like hydrolases"/>
    <property type="match status" value="1"/>
</dbReference>
<dbReference type="Gene3D" id="3.40.50.850">
    <property type="entry name" value="Isochorismatase-like"/>
    <property type="match status" value="1"/>
</dbReference>
<protein>
    <recommendedName>
        <fullName evidence="2">Isochorismatase-like domain-containing protein</fullName>
    </recommendedName>
</protein>
<comment type="similarity">
    <text evidence="1">Belongs to the isochorismatase family.</text>
</comment>
<proteinExistence type="inferred from homology"/>
<organism evidence="3">
    <name type="scientific">Knufia peltigerae</name>
    <dbReference type="NCBI Taxonomy" id="1002370"/>
    <lineage>
        <taxon>Eukaryota</taxon>
        <taxon>Fungi</taxon>
        <taxon>Dikarya</taxon>
        <taxon>Ascomycota</taxon>
        <taxon>Pezizomycotina</taxon>
        <taxon>Eurotiomycetes</taxon>
        <taxon>Chaetothyriomycetidae</taxon>
        <taxon>Chaetothyriales</taxon>
        <taxon>Trichomeriaceae</taxon>
        <taxon>Knufia</taxon>
    </lineage>
</organism>
<dbReference type="EMBL" id="JAPDRN010000153">
    <property type="protein sequence ID" value="KAJ9617802.1"/>
    <property type="molecule type" value="Genomic_DNA"/>
</dbReference>